<evidence type="ECO:0000313" key="1">
    <source>
        <dbReference type="EMBL" id="MET4757197.1"/>
    </source>
</evidence>
<proteinExistence type="predicted"/>
<dbReference type="Proteomes" id="UP001549366">
    <property type="component" value="Unassembled WGS sequence"/>
</dbReference>
<accession>A0ABV2SHE0</accession>
<gene>
    <name evidence="1" type="ORF">V5J35_002389</name>
</gene>
<reference evidence="1 2" key="1">
    <citation type="submission" date="2024-06" db="EMBL/GenBank/DDBJ databases">
        <title>Genomic Encyclopedia of Type Strains, Phase V (KMG-V): Genome sequencing to study the core and pangenomes of soil and plant-associated prokaryotes.</title>
        <authorList>
            <person name="Whitman W."/>
        </authorList>
    </citation>
    <scope>NUCLEOTIDE SEQUENCE [LARGE SCALE GENOMIC DNA]</scope>
    <source>
        <strain evidence="1 2">NE40</strain>
    </source>
</reference>
<keyword evidence="2" id="KW-1185">Reference proteome</keyword>
<evidence type="ECO:0000313" key="2">
    <source>
        <dbReference type="Proteomes" id="UP001549366"/>
    </source>
</evidence>
<sequence>MNKTTSNTLAHDSSSQQAKARQRLYQWALTELQAKGYSNKIINTAILRALKDFQGRKLAFINWVLNTPSYRQNSQFDPQKQSSFIINQAAPAMASLLRKKGYVDEAVDQLVGLMISHAGDTGHCSIAGLWQSAKDWPVVR</sequence>
<dbReference type="EMBL" id="JBEWTB010000002">
    <property type="protein sequence ID" value="MET4757197.1"/>
    <property type="molecule type" value="Genomic_DNA"/>
</dbReference>
<protein>
    <submittedName>
        <fullName evidence="1">Uncharacterized protein</fullName>
    </submittedName>
</protein>
<organism evidence="1 2">
    <name type="scientific">Endozoicomonas lisbonensis</name>
    <dbReference type="NCBI Taxonomy" id="3120522"/>
    <lineage>
        <taxon>Bacteria</taxon>
        <taxon>Pseudomonadati</taxon>
        <taxon>Pseudomonadota</taxon>
        <taxon>Gammaproteobacteria</taxon>
        <taxon>Oceanospirillales</taxon>
        <taxon>Endozoicomonadaceae</taxon>
        <taxon>Endozoicomonas</taxon>
    </lineage>
</organism>
<dbReference type="RefSeq" id="WP_354007368.1">
    <property type="nucleotide sequence ID" value="NZ_JBEWTA010000001.1"/>
</dbReference>
<comment type="caution">
    <text evidence="1">The sequence shown here is derived from an EMBL/GenBank/DDBJ whole genome shotgun (WGS) entry which is preliminary data.</text>
</comment>
<name>A0ABV2SHE0_9GAMM</name>